<evidence type="ECO:0000313" key="4">
    <source>
        <dbReference type="Proteomes" id="UP000321196"/>
    </source>
</evidence>
<accession>A0A5C8HTC4</accession>
<dbReference type="Pfam" id="PF08240">
    <property type="entry name" value="ADH_N"/>
    <property type="match status" value="1"/>
</dbReference>
<dbReference type="Gene3D" id="3.90.180.10">
    <property type="entry name" value="Medium-chain alcohol dehydrogenases, catalytic domain"/>
    <property type="match status" value="1"/>
</dbReference>
<keyword evidence="4" id="KW-1185">Reference proteome</keyword>
<organism evidence="3 4">
    <name type="scientific">Microbacterium mitrae</name>
    <dbReference type="NCBI Taxonomy" id="664640"/>
    <lineage>
        <taxon>Bacteria</taxon>
        <taxon>Bacillati</taxon>
        <taxon>Actinomycetota</taxon>
        <taxon>Actinomycetes</taxon>
        <taxon>Micrococcales</taxon>
        <taxon>Microbacteriaceae</taxon>
        <taxon>Microbacterium</taxon>
    </lineage>
</organism>
<reference evidence="3 4" key="1">
    <citation type="submission" date="2019-08" db="EMBL/GenBank/DDBJ databases">
        <authorList>
            <person name="Dong K."/>
        </authorList>
    </citation>
    <scope>NUCLEOTIDE SEQUENCE [LARGE SCALE GENOMIC DNA]</scope>
    <source>
        <strain evidence="3 4">M4-8</strain>
    </source>
</reference>
<dbReference type="Proteomes" id="UP000321196">
    <property type="component" value="Unassembled WGS sequence"/>
</dbReference>
<dbReference type="SUPFAM" id="SSF51735">
    <property type="entry name" value="NAD(P)-binding Rossmann-fold domains"/>
    <property type="match status" value="1"/>
</dbReference>
<dbReference type="InterPro" id="IPR013154">
    <property type="entry name" value="ADH-like_N"/>
</dbReference>
<feature type="domain" description="Enoyl reductase (ER)" evidence="2">
    <location>
        <begin position="14"/>
        <end position="306"/>
    </location>
</feature>
<dbReference type="PANTHER" id="PTHR44154">
    <property type="entry name" value="QUINONE OXIDOREDUCTASE"/>
    <property type="match status" value="1"/>
</dbReference>
<dbReference type="GO" id="GO:0016491">
    <property type="term" value="F:oxidoreductase activity"/>
    <property type="evidence" value="ECO:0007669"/>
    <property type="project" value="InterPro"/>
</dbReference>
<gene>
    <name evidence="3" type="ORF">FVP60_06395</name>
</gene>
<evidence type="ECO:0000256" key="1">
    <source>
        <dbReference type="ARBA" id="ARBA00022857"/>
    </source>
</evidence>
<comment type="caution">
    <text evidence="3">The sequence shown here is derived from an EMBL/GenBank/DDBJ whole genome shotgun (WGS) entry which is preliminary data.</text>
</comment>
<dbReference type="InterPro" id="IPR036291">
    <property type="entry name" value="NAD(P)-bd_dom_sf"/>
</dbReference>
<dbReference type="RefSeq" id="WP_147825374.1">
    <property type="nucleotide sequence ID" value="NZ_BAAARG010000001.1"/>
</dbReference>
<dbReference type="OrthoDB" id="3727682at2"/>
<dbReference type="InterPro" id="IPR011032">
    <property type="entry name" value="GroES-like_sf"/>
</dbReference>
<protein>
    <submittedName>
        <fullName evidence="3">NADP-dependent oxidoreductase</fullName>
    </submittedName>
</protein>
<evidence type="ECO:0000259" key="2">
    <source>
        <dbReference type="SMART" id="SM00829"/>
    </source>
</evidence>
<dbReference type="PANTHER" id="PTHR44154:SF1">
    <property type="entry name" value="QUINONE OXIDOREDUCTASE"/>
    <property type="match status" value="1"/>
</dbReference>
<dbReference type="InterPro" id="IPR020843">
    <property type="entry name" value="ER"/>
</dbReference>
<evidence type="ECO:0000313" key="3">
    <source>
        <dbReference type="EMBL" id="TXK06569.1"/>
    </source>
</evidence>
<dbReference type="SMART" id="SM00829">
    <property type="entry name" value="PKS_ER"/>
    <property type="match status" value="1"/>
</dbReference>
<proteinExistence type="predicted"/>
<dbReference type="AlphaFoldDB" id="A0A5C8HTC4"/>
<dbReference type="SUPFAM" id="SSF50129">
    <property type="entry name" value="GroES-like"/>
    <property type="match status" value="1"/>
</dbReference>
<dbReference type="CDD" id="cd05289">
    <property type="entry name" value="MDR_like_2"/>
    <property type="match status" value="1"/>
</dbReference>
<dbReference type="Gene3D" id="3.40.50.720">
    <property type="entry name" value="NAD(P)-binding Rossmann-like Domain"/>
    <property type="match status" value="1"/>
</dbReference>
<name>A0A5C8HTC4_9MICO</name>
<dbReference type="Pfam" id="PF13602">
    <property type="entry name" value="ADH_zinc_N_2"/>
    <property type="match status" value="1"/>
</dbReference>
<keyword evidence="1" id="KW-0521">NADP</keyword>
<sequence>MTSLQKAVLYDEVGAPTVLHLAEVPTPVPGDERVLLEVRDVGINPYDAKVLSGRSPRNADFPRGIGGDVAGVVSAVGAGAVYADGTAVQVGDAVFGWGVNTMRQFVVVRAVNMVRVPQGLSFEKAGSLATPAFAANALVHALALPASGTILVSGATGMVGSLVAQWGVRQGLRVLGTVSARNFDRARALGVEPIEYGDGLGSRLASALGDDTLAAVYDTVGEETLAAAVHVNARAMVTIAGDEVAERFGAISTTTTSRDVTMLASLAADIATGAIVYEVARSFELADVVAAFELLETGHPQGKVVLHVS</sequence>
<dbReference type="InterPro" id="IPR051603">
    <property type="entry name" value="Zinc-ADH_QOR/CCCR"/>
</dbReference>
<dbReference type="EMBL" id="VRSW01000001">
    <property type="protein sequence ID" value="TXK06569.1"/>
    <property type="molecule type" value="Genomic_DNA"/>
</dbReference>